<reference evidence="4" key="1">
    <citation type="submission" date="2016-06" db="UniProtKB">
        <authorList>
            <consortium name="WormBaseParasite"/>
        </authorList>
    </citation>
    <scope>IDENTIFICATION</scope>
</reference>
<sequence>MNIILYGSIFLLTGVAGVTTNTIYHLILKPMN</sequence>
<proteinExistence type="predicted"/>
<keyword evidence="3" id="KW-1185">Reference proteome</keyword>
<organism evidence="4">
    <name type="scientific">Schistosoma curassoni</name>
    <dbReference type="NCBI Taxonomy" id="6186"/>
    <lineage>
        <taxon>Eukaryota</taxon>
        <taxon>Metazoa</taxon>
        <taxon>Spiralia</taxon>
        <taxon>Lophotrochozoa</taxon>
        <taxon>Platyhelminthes</taxon>
        <taxon>Trematoda</taxon>
        <taxon>Digenea</taxon>
        <taxon>Strigeidida</taxon>
        <taxon>Schistosomatoidea</taxon>
        <taxon>Schistosomatidae</taxon>
        <taxon>Schistosoma</taxon>
    </lineage>
</organism>
<dbReference type="WBParaSite" id="SCUD_0000619801-mRNA-1">
    <property type="protein sequence ID" value="SCUD_0000619801-mRNA-1"/>
    <property type="gene ID" value="SCUD_0000619801"/>
</dbReference>
<keyword evidence="1" id="KW-0472">Membrane</keyword>
<keyword evidence="1" id="KW-0812">Transmembrane</keyword>
<name>A0A183JU08_9TREM</name>
<evidence type="ECO:0000313" key="3">
    <source>
        <dbReference type="Proteomes" id="UP000279833"/>
    </source>
</evidence>
<keyword evidence="1" id="KW-1133">Transmembrane helix</keyword>
<feature type="transmembrane region" description="Helical" evidence="1">
    <location>
        <begin position="6"/>
        <end position="27"/>
    </location>
</feature>
<gene>
    <name evidence="2" type="ORF">SCUD_LOCUS6198</name>
</gene>
<reference evidence="2 3" key="2">
    <citation type="submission" date="2018-11" db="EMBL/GenBank/DDBJ databases">
        <authorList>
            <consortium name="Pathogen Informatics"/>
        </authorList>
    </citation>
    <scope>NUCLEOTIDE SEQUENCE [LARGE SCALE GENOMIC DNA]</scope>
    <source>
        <strain evidence="2">Dakar</strain>
        <strain evidence="3">Dakar, Senegal</strain>
    </source>
</reference>
<dbReference type="AlphaFoldDB" id="A0A183JU08"/>
<protein>
    <submittedName>
        <fullName evidence="4">Cytochrome b6/f complex subunit VI</fullName>
    </submittedName>
</protein>
<dbReference type="Proteomes" id="UP000279833">
    <property type="component" value="Unassembled WGS sequence"/>
</dbReference>
<dbReference type="EMBL" id="UZAK01012634">
    <property type="protein sequence ID" value="VDP01760.1"/>
    <property type="molecule type" value="Genomic_DNA"/>
</dbReference>
<accession>A0A183JU08</accession>
<evidence type="ECO:0000313" key="4">
    <source>
        <dbReference type="WBParaSite" id="SCUD_0000619801-mRNA-1"/>
    </source>
</evidence>
<evidence type="ECO:0000256" key="1">
    <source>
        <dbReference type="SAM" id="Phobius"/>
    </source>
</evidence>
<evidence type="ECO:0000313" key="2">
    <source>
        <dbReference type="EMBL" id="VDP01760.1"/>
    </source>
</evidence>